<gene>
    <name evidence="1" type="ORF">L1987_61208</name>
</gene>
<keyword evidence="2" id="KW-1185">Reference proteome</keyword>
<reference evidence="1 2" key="2">
    <citation type="journal article" date="2022" name="Mol. Ecol. Resour.">
        <title>The genomes of chicory, endive, great burdock and yacon provide insights into Asteraceae paleo-polyploidization history and plant inulin production.</title>
        <authorList>
            <person name="Fan W."/>
            <person name="Wang S."/>
            <person name="Wang H."/>
            <person name="Wang A."/>
            <person name="Jiang F."/>
            <person name="Liu H."/>
            <person name="Zhao H."/>
            <person name="Xu D."/>
            <person name="Zhang Y."/>
        </authorList>
    </citation>
    <scope>NUCLEOTIDE SEQUENCE [LARGE SCALE GENOMIC DNA]</scope>
    <source>
        <strain evidence="2">cv. Yunnan</strain>
        <tissue evidence="1">Leaves</tissue>
    </source>
</reference>
<comment type="caution">
    <text evidence="1">The sequence shown here is derived from an EMBL/GenBank/DDBJ whole genome shotgun (WGS) entry which is preliminary data.</text>
</comment>
<dbReference type="Proteomes" id="UP001056120">
    <property type="component" value="Linkage Group LG20"/>
</dbReference>
<sequence length="374" mass="42329">MASLIRGLPLDNINGLAQKVKSVAMATKVWRVKRTVTVDRRTSEQDDEKEAGIKNALSASDDSGSSEDTGIDSGISSDHLNPKSTTMAAKVWKIKRTVVATEDRLTSEQDDEQEAGIKTAVAASDDSAGNDLGISLDRLNIGSKKKLLVIPLRGIIVHRALRSRPETIPRNRRPDFSYGNFLVYKRPFCVEFLKFCFERFNVGLWSSTRERNLQGILTNVMGDLKNKLLFTWDQEHCTDSGFMCLENKEKPLFLKELDHLWQKKYPNLPWCDGEYSASNTLLITYPEKTLLNPPNTAIFPLNYDPENKKDDFLGPKGELRLFLEGLADAEDVQTYVQDHPIGEPDILPSHPGWAYYCKIICSFNKKKPREYKLI</sequence>
<evidence type="ECO:0000313" key="1">
    <source>
        <dbReference type="EMBL" id="KAI3743498.1"/>
    </source>
</evidence>
<organism evidence="1 2">
    <name type="scientific">Smallanthus sonchifolius</name>
    <dbReference type="NCBI Taxonomy" id="185202"/>
    <lineage>
        <taxon>Eukaryota</taxon>
        <taxon>Viridiplantae</taxon>
        <taxon>Streptophyta</taxon>
        <taxon>Embryophyta</taxon>
        <taxon>Tracheophyta</taxon>
        <taxon>Spermatophyta</taxon>
        <taxon>Magnoliopsida</taxon>
        <taxon>eudicotyledons</taxon>
        <taxon>Gunneridae</taxon>
        <taxon>Pentapetalae</taxon>
        <taxon>asterids</taxon>
        <taxon>campanulids</taxon>
        <taxon>Asterales</taxon>
        <taxon>Asteraceae</taxon>
        <taxon>Asteroideae</taxon>
        <taxon>Heliantheae alliance</taxon>
        <taxon>Millerieae</taxon>
        <taxon>Smallanthus</taxon>
    </lineage>
</organism>
<proteinExistence type="predicted"/>
<name>A0ACB9DA30_9ASTR</name>
<evidence type="ECO:0000313" key="2">
    <source>
        <dbReference type="Proteomes" id="UP001056120"/>
    </source>
</evidence>
<dbReference type="EMBL" id="CM042037">
    <property type="protein sequence ID" value="KAI3743498.1"/>
    <property type="molecule type" value="Genomic_DNA"/>
</dbReference>
<reference evidence="2" key="1">
    <citation type="journal article" date="2022" name="Mol. Ecol. Resour.">
        <title>The genomes of chicory, endive, great burdock and yacon provide insights into Asteraceae palaeo-polyploidization history and plant inulin production.</title>
        <authorList>
            <person name="Fan W."/>
            <person name="Wang S."/>
            <person name="Wang H."/>
            <person name="Wang A."/>
            <person name="Jiang F."/>
            <person name="Liu H."/>
            <person name="Zhao H."/>
            <person name="Xu D."/>
            <person name="Zhang Y."/>
        </authorList>
    </citation>
    <scope>NUCLEOTIDE SEQUENCE [LARGE SCALE GENOMIC DNA]</scope>
    <source>
        <strain evidence="2">cv. Yunnan</strain>
    </source>
</reference>
<protein>
    <submittedName>
        <fullName evidence="1">Uncharacterized protein</fullName>
    </submittedName>
</protein>
<accession>A0ACB9DA30</accession>